<evidence type="ECO:0000313" key="4">
    <source>
        <dbReference type="Proteomes" id="UP000288212"/>
    </source>
</evidence>
<dbReference type="PIRSF" id="PIRSF003113">
    <property type="entry name" value="BolA"/>
    <property type="match status" value="1"/>
</dbReference>
<reference evidence="3 4" key="1">
    <citation type="journal article" date="2011" name="Front. Microbiol.">
        <title>Genomic signatures of strain selection and enhancement in Bacillus atrophaeus var. globigii, a historical biowarfare simulant.</title>
        <authorList>
            <person name="Gibbons H.S."/>
            <person name="Broomall S.M."/>
            <person name="McNew L.A."/>
            <person name="Daligault H."/>
            <person name="Chapman C."/>
            <person name="Bruce D."/>
            <person name="Karavis M."/>
            <person name="Krepps M."/>
            <person name="McGregor P.A."/>
            <person name="Hong C."/>
            <person name="Park K.H."/>
            <person name="Akmal A."/>
            <person name="Feldman A."/>
            <person name="Lin J.S."/>
            <person name="Chang W.E."/>
            <person name="Higgs B.W."/>
            <person name="Demirev P."/>
            <person name="Lindquist J."/>
            <person name="Liem A."/>
            <person name="Fochler E."/>
            <person name="Read T.D."/>
            <person name="Tapia R."/>
            <person name="Johnson S."/>
            <person name="Bishop-Lilly K.A."/>
            <person name="Detter C."/>
            <person name="Han C."/>
            <person name="Sozhamannan S."/>
            <person name="Rosenzweig C.N."/>
            <person name="Skowronski E.W."/>
        </authorList>
    </citation>
    <scope>NUCLEOTIDE SEQUENCE [LARGE SCALE GENOMIC DNA]</scope>
    <source>
        <strain evidence="3 4">AK5</strain>
    </source>
</reference>
<proteinExistence type="inferred from homology"/>
<evidence type="ECO:0000256" key="2">
    <source>
        <dbReference type="RuleBase" id="RU003860"/>
    </source>
</evidence>
<dbReference type="InterPro" id="IPR002634">
    <property type="entry name" value="BolA"/>
</dbReference>
<dbReference type="Pfam" id="PF01722">
    <property type="entry name" value="BolA"/>
    <property type="match status" value="1"/>
</dbReference>
<keyword evidence="3" id="KW-0131">Cell cycle</keyword>
<dbReference type="InterPro" id="IPR050961">
    <property type="entry name" value="BolA/IbaG_stress_morph_reg"/>
</dbReference>
<accession>A0A432VSS9</accession>
<dbReference type="EMBL" id="PIPI01000005">
    <property type="protein sequence ID" value="RUO19460.1"/>
    <property type="molecule type" value="Genomic_DNA"/>
</dbReference>
<dbReference type="PANTHER" id="PTHR46229">
    <property type="entry name" value="BOLA TRANSCRIPTION REGULATOR"/>
    <property type="match status" value="1"/>
</dbReference>
<name>A0A432VSS9_9GAMM</name>
<organism evidence="3 4">
    <name type="scientific">Aliidiomarina haloalkalitolerans</name>
    <dbReference type="NCBI Taxonomy" id="859059"/>
    <lineage>
        <taxon>Bacteria</taxon>
        <taxon>Pseudomonadati</taxon>
        <taxon>Pseudomonadota</taxon>
        <taxon>Gammaproteobacteria</taxon>
        <taxon>Alteromonadales</taxon>
        <taxon>Idiomarinaceae</taxon>
        <taxon>Aliidiomarina</taxon>
    </lineage>
</organism>
<evidence type="ECO:0000256" key="1">
    <source>
        <dbReference type="ARBA" id="ARBA00005578"/>
    </source>
</evidence>
<gene>
    <name evidence="3" type="ORF">CWE06_07960</name>
</gene>
<dbReference type="SUPFAM" id="SSF82657">
    <property type="entry name" value="BolA-like"/>
    <property type="match status" value="1"/>
</dbReference>
<protein>
    <submittedName>
        <fullName evidence="3">Cell division protein BolA</fullName>
    </submittedName>
</protein>
<comment type="caution">
    <text evidence="3">The sequence shown here is derived from an EMBL/GenBank/DDBJ whole genome shotgun (WGS) entry which is preliminary data.</text>
</comment>
<keyword evidence="3" id="KW-0132">Cell division</keyword>
<dbReference type="PANTHER" id="PTHR46229:SF4">
    <property type="entry name" value="ACID STRESS PROTEIN IBAG"/>
    <property type="match status" value="1"/>
</dbReference>
<dbReference type="RefSeq" id="WP_126792917.1">
    <property type="nucleotide sequence ID" value="NZ_PIPI01000005.1"/>
</dbReference>
<dbReference type="GO" id="GO:0051301">
    <property type="term" value="P:cell division"/>
    <property type="evidence" value="ECO:0007669"/>
    <property type="project" value="UniProtKB-KW"/>
</dbReference>
<sequence>MDPKEIEVLLQDALNLDEVHVKGEGSHYQVIAVSEVFADMSRVRQQQMIYAPLQEKIADGTIHALSIKAYTPEKWRREKLLNMPG</sequence>
<evidence type="ECO:0000313" key="3">
    <source>
        <dbReference type="EMBL" id="RUO19460.1"/>
    </source>
</evidence>
<dbReference type="OrthoDB" id="9812890at2"/>
<keyword evidence="4" id="KW-1185">Reference proteome</keyword>
<comment type="similarity">
    <text evidence="1 2">Belongs to the BolA/IbaG family.</text>
</comment>
<dbReference type="Gene3D" id="3.30.300.90">
    <property type="entry name" value="BolA-like"/>
    <property type="match status" value="1"/>
</dbReference>
<dbReference type="AlphaFoldDB" id="A0A432VSS9"/>
<dbReference type="InterPro" id="IPR036065">
    <property type="entry name" value="BolA-like_sf"/>
</dbReference>
<dbReference type="Proteomes" id="UP000288212">
    <property type="component" value="Unassembled WGS sequence"/>
</dbReference>